<evidence type="ECO:0000313" key="8">
    <source>
        <dbReference type="EMBL" id="MBM6753372.1"/>
    </source>
</evidence>
<organism evidence="8 9">
    <name type="scientific">Limosilactobacillus alvi</name>
    <dbReference type="NCBI Taxonomy" id="990412"/>
    <lineage>
        <taxon>Bacteria</taxon>
        <taxon>Bacillati</taxon>
        <taxon>Bacillota</taxon>
        <taxon>Bacilli</taxon>
        <taxon>Lactobacillales</taxon>
        <taxon>Lactobacillaceae</taxon>
        <taxon>Limosilactobacillus</taxon>
    </lineage>
</organism>
<evidence type="ECO:0000259" key="6">
    <source>
        <dbReference type="Pfam" id="PF01509"/>
    </source>
</evidence>
<proteinExistence type="inferred from homology"/>
<dbReference type="Gene3D" id="3.30.2350.10">
    <property type="entry name" value="Pseudouridine synthase"/>
    <property type="match status" value="1"/>
</dbReference>
<gene>
    <name evidence="5 8" type="primary">truB</name>
    <name evidence="8" type="ORF">H5993_01135</name>
</gene>
<dbReference type="InterPro" id="IPR020103">
    <property type="entry name" value="PsdUridine_synth_cat_dom_sf"/>
</dbReference>
<dbReference type="Proteomes" id="UP000776629">
    <property type="component" value="Unassembled WGS sequence"/>
</dbReference>
<evidence type="ECO:0000256" key="1">
    <source>
        <dbReference type="ARBA" id="ARBA00000385"/>
    </source>
</evidence>
<evidence type="ECO:0000256" key="5">
    <source>
        <dbReference type="HAMAP-Rule" id="MF_01080"/>
    </source>
</evidence>
<dbReference type="NCBIfam" id="TIGR00431">
    <property type="entry name" value="TruB"/>
    <property type="match status" value="1"/>
</dbReference>
<keyword evidence="3 5" id="KW-0819">tRNA processing</keyword>
<feature type="active site" description="Nucleophile" evidence="5">
    <location>
        <position position="38"/>
    </location>
</feature>
<dbReference type="RefSeq" id="WP_204775903.1">
    <property type="nucleotide sequence ID" value="NZ_JACJJQ010000003.1"/>
</dbReference>
<name>A0ABS2ELJ5_9LACO</name>
<evidence type="ECO:0000256" key="3">
    <source>
        <dbReference type="ARBA" id="ARBA00022694"/>
    </source>
</evidence>
<dbReference type="InterPro" id="IPR014780">
    <property type="entry name" value="tRNA_psdUridine_synth_TruB"/>
</dbReference>
<dbReference type="Pfam" id="PF16198">
    <property type="entry name" value="TruB_C_2"/>
    <property type="match status" value="1"/>
</dbReference>
<reference evidence="8 9" key="1">
    <citation type="journal article" date="2021" name="Sci. Rep.">
        <title>The distribution of antibiotic resistance genes in chicken gut microbiota commensals.</title>
        <authorList>
            <person name="Juricova H."/>
            <person name="Matiasovicova J."/>
            <person name="Kubasova T."/>
            <person name="Cejkova D."/>
            <person name="Rychlik I."/>
        </authorList>
    </citation>
    <scope>NUCLEOTIDE SEQUENCE [LARGE SCALE GENOMIC DNA]</scope>
    <source>
        <strain evidence="8 9">An810</strain>
    </source>
</reference>
<dbReference type="InterPro" id="IPR032819">
    <property type="entry name" value="TruB_C"/>
</dbReference>
<dbReference type="InterPro" id="IPR002501">
    <property type="entry name" value="PsdUridine_synth_N"/>
</dbReference>
<dbReference type="SUPFAM" id="SSF55120">
    <property type="entry name" value="Pseudouridine synthase"/>
    <property type="match status" value="1"/>
</dbReference>
<comment type="catalytic activity">
    <reaction evidence="1 5">
        <text>uridine(55) in tRNA = pseudouridine(55) in tRNA</text>
        <dbReference type="Rhea" id="RHEA:42532"/>
        <dbReference type="Rhea" id="RHEA-COMP:10101"/>
        <dbReference type="Rhea" id="RHEA-COMP:10102"/>
        <dbReference type="ChEBI" id="CHEBI:65314"/>
        <dbReference type="ChEBI" id="CHEBI:65315"/>
        <dbReference type="EC" id="5.4.99.25"/>
    </reaction>
</comment>
<dbReference type="EC" id="5.4.99.25" evidence="5"/>
<comment type="function">
    <text evidence="5">Responsible for synthesis of pseudouridine from uracil-55 in the psi GC loop of transfer RNAs.</text>
</comment>
<keyword evidence="4 5" id="KW-0413">Isomerase</keyword>
<evidence type="ECO:0000259" key="7">
    <source>
        <dbReference type="Pfam" id="PF16198"/>
    </source>
</evidence>
<evidence type="ECO:0000313" key="9">
    <source>
        <dbReference type="Proteomes" id="UP000776629"/>
    </source>
</evidence>
<evidence type="ECO:0000256" key="2">
    <source>
        <dbReference type="ARBA" id="ARBA00005642"/>
    </source>
</evidence>
<comment type="caution">
    <text evidence="8">The sequence shown here is derived from an EMBL/GenBank/DDBJ whole genome shotgun (WGS) entry which is preliminary data.</text>
</comment>
<dbReference type="PANTHER" id="PTHR13767:SF2">
    <property type="entry name" value="PSEUDOURIDYLATE SYNTHASE TRUB1"/>
    <property type="match status" value="1"/>
</dbReference>
<feature type="domain" description="tRNA pseudouridylate synthase B C-terminal" evidence="7">
    <location>
        <begin position="179"/>
        <end position="222"/>
    </location>
</feature>
<evidence type="ECO:0000256" key="4">
    <source>
        <dbReference type="ARBA" id="ARBA00023235"/>
    </source>
</evidence>
<accession>A0ABS2ELJ5</accession>
<dbReference type="EMBL" id="JACJJQ010000003">
    <property type="protein sequence ID" value="MBM6753372.1"/>
    <property type="molecule type" value="Genomic_DNA"/>
</dbReference>
<protein>
    <recommendedName>
        <fullName evidence="5">tRNA pseudouridine synthase B</fullName>
        <ecNumber evidence="5">5.4.99.25</ecNumber>
    </recommendedName>
    <alternativeName>
        <fullName evidence="5">tRNA pseudouridine(55) synthase</fullName>
        <shortName evidence="5">Psi55 synthase</shortName>
    </alternativeName>
    <alternativeName>
        <fullName evidence="5">tRNA pseudouridylate synthase</fullName>
    </alternativeName>
    <alternativeName>
        <fullName evidence="5">tRNA-uridine isomerase</fullName>
    </alternativeName>
</protein>
<comment type="similarity">
    <text evidence="2 5">Belongs to the pseudouridine synthase TruB family. Type 1 subfamily.</text>
</comment>
<dbReference type="PANTHER" id="PTHR13767">
    <property type="entry name" value="TRNA-PSEUDOURIDINE SYNTHASE"/>
    <property type="match status" value="1"/>
</dbReference>
<sequence>MDGIIPLYKERGMTSFDAVSRLRRILHEKKIGHSGTLDPEVAGVLPICVGKATKLVDLLMASGKEYAGELLIGKATETEDLTGKVIEEAPVEAEIERQTIEAAMAKLTGKITQIPPMYSAVKVNGRRLYEYARAGETVDRPKRQVVINRFELTASTYNRTTKTQRVRFIVDCTKGTYVRTLVVDLAKLLGYPGTMASLTRLKSGGFELDQTLSLDDIQDQMSAQLLNLYPLEYAVRDFPTYELSKQEWQLVKNGGWLKQQIFTDPQAKIAVYYEGRLRALYKLVGENYKPDKMIDLSEEK</sequence>
<dbReference type="Pfam" id="PF01509">
    <property type="entry name" value="TruB_N"/>
    <property type="match status" value="1"/>
</dbReference>
<dbReference type="CDD" id="cd02573">
    <property type="entry name" value="PseudoU_synth_EcTruB"/>
    <property type="match status" value="1"/>
</dbReference>
<dbReference type="HAMAP" id="MF_01080">
    <property type="entry name" value="TruB_bact"/>
    <property type="match status" value="1"/>
</dbReference>
<feature type="domain" description="Pseudouridine synthase II N-terminal" evidence="6">
    <location>
        <begin position="23"/>
        <end position="178"/>
    </location>
</feature>
<keyword evidence="9" id="KW-1185">Reference proteome</keyword>